<feature type="repeat" description="WD" evidence="3">
    <location>
        <begin position="244"/>
        <end position="285"/>
    </location>
</feature>
<dbReference type="SUPFAM" id="SSF50978">
    <property type="entry name" value="WD40 repeat-like"/>
    <property type="match status" value="3"/>
</dbReference>
<dbReference type="Proteomes" id="UP001147782">
    <property type="component" value="Unassembled WGS sequence"/>
</dbReference>
<dbReference type="SMART" id="SM00320">
    <property type="entry name" value="WD40"/>
    <property type="match status" value="11"/>
</dbReference>
<evidence type="ECO:0008006" key="6">
    <source>
        <dbReference type="Google" id="ProtNLM"/>
    </source>
</evidence>
<accession>A0A9W9RFN6</accession>
<dbReference type="Gene3D" id="2.130.10.10">
    <property type="entry name" value="YVTN repeat-like/Quinoprotein amine dehydrogenase"/>
    <property type="match status" value="4"/>
</dbReference>
<dbReference type="AlphaFoldDB" id="A0A9W9RFN6"/>
<dbReference type="PROSITE" id="PS00678">
    <property type="entry name" value="WD_REPEATS_1"/>
    <property type="match status" value="4"/>
</dbReference>
<protein>
    <recommendedName>
        <fullName evidence="6">WD40 repeat-like protein</fullName>
    </recommendedName>
</protein>
<dbReference type="Pfam" id="PF00400">
    <property type="entry name" value="WD40"/>
    <property type="match status" value="10"/>
</dbReference>
<comment type="caution">
    <text evidence="4">The sequence shown here is derived from an EMBL/GenBank/DDBJ whole genome shotgun (WGS) entry which is preliminary data.</text>
</comment>
<evidence type="ECO:0000256" key="2">
    <source>
        <dbReference type="ARBA" id="ARBA00022737"/>
    </source>
</evidence>
<dbReference type="OrthoDB" id="674604at2759"/>
<dbReference type="PANTHER" id="PTHR19848:SF8">
    <property type="entry name" value="F-BOX AND WD REPEAT DOMAIN CONTAINING 7"/>
    <property type="match status" value="1"/>
</dbReference>
<feature type="repeat" description="WD" evidence="3">
    <location>
        <begin position="115"/>
        <end position="157"/>
    </location>
</feature>
<dbReference type="PANTHER" id="PTHR19848">
    <property type="entry name" value="WD40 REPEAT PROTEIN"/>
    <property type="match status" value="1"/>
</dbReference>
<dbReference type="PROSITE" id="PS50082">
    <property type="entry name" value="WD_REPEATS_2"/>
    <property type="match status" value="9"/>
</dbReference>
<feature type="repeat" description="WD" evidence="3">
    <location>
        <begin position="369"/>
        <end position="401"/>
    </location>
</feature>
<dbReference type="RefSeq" id="XP_056549966.1">
    <property type="nucleotide sequence ID" value="XM_056704006.1"/>
</dbReference>
<dbReference type="GeneID" id="81443185"/>
<reference evidence="4" key="2">
    <citation type="journal article" date="2023" name="IMA Fungus">
        <title>Comparative genomic study of the Penicillium genus elucidates a diverse pangenome and 15 lateral gene transfer events.</title>
        <authorList>
            <person name="Petersen C."/>
            <person name="Sorensen T."/>
            <person name="Nielsen M.R."/>
            <person name="Sondergaard T.E."/>
            <person name="Sorensen J.L."/>
            <person name="Fitzpatrick D.A."/>
            <person name="Frisvad J.C."/>
            <person name="Nielsen K.L."/>
        </authorList>
    </citation>
    <scope>NUCLEOTIDE SEQUENCE</scope>
    <source>
        <strain evidence="4">IBT 29864</strain>
    </source>
</reference>
<dbReference type="InterPro" id="IPR019775">
    <property type="entry name" value="WD40_repeat_CS"/>
</dbReference>
<dbReference type="InterPro" id="IPR036322">
    <property type="entry name" value="WD40_repeat_dom_sf"/>
</dbReference>
<organism evidence="4 5">
    <name type="scientific">Penicillium cataractarum</name>
    <dbReference type="NCBI Taxonomy" id="2100454"/>
    <lineage>
        <taxon>Eukaryota</taxon>
        <taxon>Fungi</taxon>
        <taxon>Dikarya</taxon>
        <taxon>Ascomycota</taxon>
        <taxon>Pezizomycotina</taxon>
        <taxon>Eurotiomycetes</taxon>
        <taxon>Eurotiomycetidae</taxon>
        <taxon>Eurotiales</taxon>
        <taxon>Aspergillaceae</taxon>
        <taxon>Penicillium</taxon>
    </lineage>
</organism>
<dbReference type="InterPro" id="IPR020472">
    <property type="entry name" value="WD40_PAC1"/>
</dbReference>
<sequence>MAPDPDNTQTFDGHVASVKSVAISPDGAHMVSGSDDTRIRIWDTNSGSCLKILKGHGYGVNSVAFSPKGDKVASGSDDGTVKIWDAEKGACLRTLESSSEVLIWDVKDGSCEKILEGHTERVYSMAFFPDDTNRIASCSMDHTIKIWDVNTAKCLATLPGHKDWVFSITFIFQENKTLLASASRDKTVKVWDAGDPSNAKCIHTFNGHNDWIRTISSSPYGNYVVSGSDDTTVKAWRTGRCVRTIKNAKPINSVCFSPDSTRLVSGSSDGTVKIWDSNNGSCLHDLKGHLSSVRSLCFLNGKDTRVASGSEDNTIRIWQVESGECSKILKPWHSDTGITAVASNGPHLVSGSDEVRIWDAVSGECLHILEARSEGANAVAISPDGVLLASCSDNGTVNLWKSLDGSWFPFREIGSENVQATSVSFSPSNSSCSTRLAVGYAAYMPPDRILKRAVIISDVKTGNELHCFPHKALDDDDYGGVTSVSFSPDNAYLAFASNDSGSPITISGMDDKPFKMILKGHRDIPESVSFSPDGKCLASGSEDCSIKIWDTTSMGKAWFD</sequence>
<dbReference type="PROSITE" id="PS50294">
    <property type="entry name" value="WD_REPEATS_REGION"/>
    <property type="match status" value="9"/>
</dbReference>
<feature type="repeat" description="WD" evidence="3">
    <location>
        <begin position="286"/>
        <end position="328"/>
    </location>
</feature>
<keyword evidence="2" id="KW-0677">Repeat</keyword>
<keyword evidence="5" id="KW-1185">Reference proteome</keyword>
<keyword evidence="1 3" id="KW-0853">WD repeat</keyword>
<dbReference type="PRINTS" id="PR00320">
    <property type="entry name" value="GPROTEINBRPT"/>
</dbReference>
<dbReference type="EMBL" id="JAPZBS010000009">
    <property type="protein sequence ID" value="KAJ5358680.1"/>
    <property type="molecule type" value="Genomic_DNA"/>
</dbReference>
<feature type="repeat" description="WD" evidence="3">
    <location>
        <begin position="158"/>
        <end position="192"/>
    </location>
</feature>
<evidence type="ECO:0000256" key="1">
    <source>
        <dbReference type="ARBA" id="ARBA00022574"/>
    </source>
</evidence>
<feature type="repeat" description="WD" evidence="3">
    <location>
        <begin position="518"/>
        <end position="553"/>
    </location>
</feature>
<dbReference type="CDD" id="cd00200">
    <property type="entry name" value="WD40"/>
    <property type="match status" value="1"/>
</dbReference>
<evidence type="ECO:0000313" key="4">
    <source>
        <dbReference type="EMBL" id="KAJ5358680.1"/>
    </source>
</evidence>
<feature type="repeat" description="WD" evidence="3">
    <location>
        <begin position="11"/>
        <end position="52"/>
    </location>
</feature>
<feature type="repeat" description="WD" evidence="3">
    <location>
        <begin position="205"/>
        <end position="236"/>
    </location>
</feature>
<reference evidence="4" key="1">
    <citation type="submission" date="2022-11" db="EMBL/GenBank/DDBJ databases">
        <authorList>
            <person name="Petersen C."/>
        </authorList>
    </citation>
    <scope>NUCLEOTIDE SEQUENCE</scope>
    <source>
        <strain evidence="4">IBT 29864</strain>
    </source>
</reference>
<dbReference type="InterPro" id="IPR015943">
    <property type="entry name" value="WD40/YVTN_repeat-like_dom_sf"/>
</dbReference>
<name>A0A9W9RFN6_9EURO</name>
<feature type="repeat" description="WD" evidence="3">
    <location>
        <begin position="53"/>
        <end position="94"/>
    </location>
</feature>
<gene>
    <name evidence="4" type="ORF">N7496_011093</name>
</gene>
<proteinExistence type="predicted"/>
<evidence type="ECO:0000256" key="3">
    <source>
        <dbReference type="PROSITE-ProRule" id="PRU00221"/>
    </source>
</evidence>
<evidence type="ECO:0000313" key="5">
    <source>
        <dbReference type="Proteomes" id="UP001147782"/>
    </source>
</evidence>
<dbReference type="InterPro" id="IPR001680">
    <property type="entry name" value="WD40_rpt"/>
</dbReference>